<comment type="caution">
    <text evidence="1">The sequence shown here is derived from an EMBL/GenBank/DDBJ whole genome shotgun (WGS) entry which is preliminary data.</text>
</comment>
<accession>A0A0N8H4S3</accession>
<dbReference type="InterPro" id="IPR046670">
    <property type="entry name" value="DUF6540"/>
</dbReference>
<evidence type="ECO:0008006" key="3">
    <source>
        <dbReference type="Google" id="ProtNLM"/>
    </source>
</evidence>
<organism evidence="1 2">
    <name type="scientific">Neonectria ditissima</name>
    <dbReference type="NCBI Taxonomy" id="78410"/>
    <lineage>
        <taxon>Eukaryota</taxon>
        <taxon>Fungi</taxon>
        <taxon>Dikarya</taxon>
        <taxon>Ascomycota</taxon>
        <taxon>Pezizomycotina</taxon>
        <taxon>Sordariomycetes</taxon>
        <taxon>Hypocreomycetidae</taxon>
        <taxon>Hypocreales</taxon>
        <taxon>Nectriaceae</taxon>
        <taxon>Neonectria</taxon>
    </lineage>
</organism>
<sequence length="137" mass="14841">MICTVSLIVYVGSGARKPVPAHWGIFVKEEKASRGTVFHAVGSPFTGYSTEIKLNYSLEKTSRKHESILLASIDESQVRCLERVSKSLPAPGISPTPLDPFAGANCQDWAHDFIQALIDQGIIESSAMDILEAAPKV</sequence>
<keyword evidence="2" id="KW-1185">Reference proteome</keyword>
<dbReference type="AlphaFoldDB" id="A0A0N8H4S3"/>
<dbReference type="Proteomes" id="UP000050424">
    <property type="component" value="Unassembled WGS sequence"/>
</dbReference>
<evidence type="ECO:0000313" key="1">
    <source>
        <dbReference type="EMBL" id="KPM34172.1"/>
    </source>
</evidence>
<dbReference type="STRING" id="78410.A0A0N8H4S3"/>
<dbReference type="EMBL" id="LKCW01000385">
    <property type="protein sequence ID" value="KPM34172.1"/>
    <property type="molecule type" value="Genomic_DNA"/>
</dbReference>
<protein>
    <recommendedName>
        <fullName evidence="3">PPPDE domain-containing protein</fullName>
    </recommendedName>
</protein>
<reference evidence="1 2" key="1">
    <citation type="submission" date="2015-09" db="EMBL/GenBank/DDBJ databases">
        <title>Draft genome of a European isolate of the apple canker pathogen Neonectria ditissima.</title>
        <authorList>
            <person name="Gomez-Cortecero A."/>
            <person name="Harrison R.J."/>
            <person name="Armitage A.D."/>
        </authorList>
    </citation>
    <scope>NUCLEOTIDE SEQUENCE [LARGE SCALE GENOMIC DNA]</scope>
    <source>
        <strain evidence="1 2">R09/05</strain>
    </source>
</reference>
<name>A0A0N8H4S3_9HYPO</name>
<dbReference type="Pfam" id="PF20174">
    <property type="entry name" value="DUF6540"/>
    <property type="match status" value="1"/>
</dbReference>
<evidence type="ECO:0000313" key="2">
    <source>
        <dbReference type="Proteomes" id="UP000050424"/>
    </source>
</evidence>
<proteinExistence type="predicted"/>
<gene>
    <name evidence="1" type="ORF">AK830_g12394</name>
</gene>
<dbReference type="OrthoDB" id="2999773at2759"/>